<protein>
    <recommendedName>
        <fullName evidence="3">SPRY domain-containing protein</fullName>
    </recommendedName>
</protein>
<accession>A0A5J4TWF2</accession>
<gene>
    <name evidence="1" type="ORF">EZS28_042264</name>
</gene>
<name>A0A5J4TWF2_9EUKA</name>
<organism evidence="1 2">
    <name type="scientific">Streblomastix strix</name>
    <dbReference type="NCBI Taxonomy" id="222440"/>
    <lineage>
        <taxon>Eukaryota</taxon>
        <taxon>Metamonada</taxon>
        <taxon>Preaxostyla</taxon>
        <taxon>Oxymonadida</taxon>
        <taxon>Streblomastigidae</taxon>
        <taxon>Streblomastix</taxon>
    </lineage>
</organism>
<dbReference type="Proteomes" id="UP000324800">
    <property type="component" value="Unassembled WGS sequence"/>
</dbReference>
<evidence type="ECO:0000313" key="2">
    <source>
        <dbReference type="Proteomes" id="UP000324800"/>
    </source>
</evidence>
<sequence>MKGLIWLNGRWEEASNPEDKWTRGVHIAMEADLESNPRTLRFFVGGRQIQRYVTNIPARIRFFATTILDGDWFQVVALFLQDNAIGKLRPGDFPLVA</sequence>
<proteinExistence type="predicted"/>
<comment type="caution">
    <text evidence="1">The sequence shown here is derived from an EMBL/GenBank/DDBJ whole genome shotgun (WGS) entry which is preliminary data.</text>
</comment>
<dbReference type="AlphaFoldDB" id="A0A5J4TWF2"/>
<evidence type="ECO:0000313" key="1">
    <source>
        <dbReference type="EMBL" id="KAA6362209.1"/>
    </source>
</evidence>
<feature type="non-terminal residue" evidence="1">
    <location>
        <position position="97"/>
    </location>
</feature>
<reference evidence="1 2" key="1">
    <citation type="submission" date="2019-03" db="EMBL/GenBank/DDBJ databases">
        <title>Single cell metagenomics reveals metabolic interactions within the superorganism composed of flagellate Streblomastix strix and complex community of Bacteroidetes bacteria on its surface.</title>
        <authorList>
            <person name="Treitli S.C."/>
            <person name="Kolisko M."/>
            <person name="Husnik F."/>
            <person name="Keeling P."/>
            <person name="Hampl V."/>
        </authorList>
    </citation>
    <scope>NUCLEOTIDE SEQUENCE [LARGE SCALE GENOMIC DNA]</scope>
    <source>
        <strain evidence="1">ST1C</strain>
    </source>
</reference>
<evidence type="ECO:0008006" key="3">
    <source>
        <dbReference type="Google" id="ProtNLM"/>
    </source>
</evidence>
<dbReference type="EMBL" id="SNRW01024517">
    <property type="protein sequence ID" value="KAA6362209.1"/>
    <property type="molecule type" value="Genomic_DNA"/>
</dbReference>